<dbReference type="EMBL" id="JAPFPW010000002">
    <property type="protein sequence ID" value="MCW7753068.1"/>
    <property type="molecule type" value="Genomic_DNA"/>
</dbReference>
<proteinExistence type="predicted"/>
<reference evidence="1 2" key="1">
    <citation type="submission" date="2022-11" db="EMBL/GenBank/DDBJ databases">
        <title>Desulfobotulus tamanensis H1 sp. nov. - anaerobic, alkaliphilic, sulphate reducing bacterium isolated from terrestrial mud volcano.</title>
        <authorList>
            <person name="Frolova A."/>
            <person name="Merkel A.Y."/>
            <person name="Slobodkin A.I."/>
        </authorList>
    </citation>
    <scope>NUCLEOTIDE SEQUENCE [LARGE SCALE GENOMIC DNA]</scope>
    <source>
        <strain evidence="1 2">H1</strain>
    </source>
</reference>
<protein>
    <recommendedName>
        <fullName evidence="3">Transcription factor zinc-finger domain-containing protein</fullName>
    </recommendedName>
</protein>
<sequence length="117" mass="12852">MDPCNLCGRYPAASSCIESRIRIDGELFLPVPYQPKKKSVFEEDGLPRRCPCCGVLPGGFHHVGCFLEICPRCHGYWLSCRCFGIKIPLRSDRNDSGCRVIPFPAAFMGSSDAPGGL</sequence>
<accession>A0ABT3N6H5</accession>
<dbReference type="RefSeq" id="WP_265423923.1">
    <property type="nucleotide sequence ID" value="NZ_JAPFPW010000002.1"/>
</dbReference>
<gene>
    <name evidence="1" type="ORF">OOT00_03600</name>
</gene>
<dbReference type="Proteomes" id="UP001209681">
    <property type="component" value="Unassembled WGS sequence"/>
</dbReference>
<name>A0ABT3N6H5_9BACT</name>
<evidence type="ECO:0008006" key="3">
    <source>
        <dbReference type="Google" id="ProtNLM"/>
    </source>
</evidence>
<evidence type="ECO:0000313" key="2">
    <source>
        <dbReference type="Proteomes" id="UP001209681"/>
    </source>
</evidence>
<organism evidence="1 2">
    <name type="scientific">Desulfobotulus pelophilus</name>
    <dbReference type="NCBI Taxonomy" id="2823377"/>
    <lineage>
        <taxon>Bacteria</taxon>
        <taxon>Pseudomonadati</taxon>
        <taxon>Thermodesulfobacteriota</taxon>
        <taxon>Desulfobacteria</taxon>
        <taxon>Desulfobacterales</taxon>
        <taxon>Desulfobacteraceae</taxon>
        <taxon>Desulfobotulus</taxon>
    </lineage>
</organism>
<comment type="caution">
    <text evidence="1">The sequence shown here is derived from an EMBL/GenBank/DDBJ whole genome shotgun (WGS) entry which is preliminary data.</text>
</comment>
<evidence type="ECO:0000313" key="1">
    <source>
        <dbReference type="EMBL" id="MCW7753068.1"/>
    </source>
</evidence>
<keyword evidence="2" id="KW-1185">Reference proteome</keyword>